<dbReference type="GO" id="GO:0008270">
    <property type="term" value="F:zinc ion binding"/>
    <property type="evidence" value="ECO:0007669"/>
    <property type="project" value="InterPro"/>
</dbReference>
<dbReference type="EMBL" id="CADIKI010000024">
    <property type="protein sequence ID" value="CAB3807042.1"/>
    <property type="molecule type" value="Genomic_DNA"/>
</dbReference>
<organism evidence="8 9">
    <name type="scientific">Paraburkholderia fynbosensis</name>
    <dbReference type="NCBI Taxonomy" id="1200993"/>
    <lineage>
        <taxon>Bacteria</taxon>
        <taxon>Pseudomonadati</taxon>
        <taxon>Pseudomonadota</taxon>
        <taxon>Betaproteobacteria</taxon>
        <taxon>Burkholderiales</taxon>
        <taxon>Burkholderiaceae</taxon>
        <taxon>Paraburkholderia</taxon>
    </lineage>
</organism>
<dbReference type="EC" id="1.1.1.264" evidence="8"/>
<dbReference type="PANTHER" id="PTHR43161:SF9">
    <property type="entry name" value="SORBITOL DEHYDROGENASE"/>
    <property type="match status" value="1"/>
</dbReference>
<dbReference type="Pfam" id="PF00107">
    <property type="entry name" value="ADH_zinc_N"/>
    <property type="match status" value="1"/>
</dbReference>
<keyword evidence="5 8" id="KW-0560">Oxidoreductase</keyword>
<dbReference type="GO" id="GO:0050572">
    <property type="term" value="F:L-idonate 5-dehydrogenase [NAD(P)+] activity"/>
    <property type="evidence" value="ECO:0007669"/>
    <property type="project" value="UniProtKB-EC"/>
</dbReference>
<keyword evidence="3 6" id="KW-0479">Metal-binding</keyword>
<dbReference type="Gene3D" id="3.40.50.720">
    <property type="entry name" value="NAD(P)-binding Rossmann-like Domain"/>
    <property type="match status" value="1"/>
</dbReference>
<reference evidence="8 9" key="1">
    <citation type="submission" date="2020-04" db="EMBL/GenBank/DDBJ databases">
        <authorList>
            <person name="De Canck E."/>
        </authorList>
    </citation>
    <scope>NUCLEOTIDE SEQUENCE [LARGE SCALE GENOMIC DNA]</scope>
    <source>
        <strain evidence="8 9">LMG 27177</strain>
    </source>
</reference>
<evidence type="ECO:0000256" key="6">
    <source>
        <dbReference type="RuleBase" id="RU361277"/>
    </source>
</evidence>
<evidence type="ECO:0000313" key="9">
    <source>
        <dbReference type="Proteomes" id="UP000494252"/>
    </source>
</evidence>
<dbReference type="InterPro" id="IPR002328">
    <property type="entry name" value="ADH_Zn_CS"/>
</dbReference>
<dbReference type="Pfam" id="PF08240">
    <property type="entry name" value="ADH_N"/>
    <property type="match status" value="1"/>
</dbReference>
<dbReference type="InterPro" id="IPR020843">
    <property type="entry name" value="ER"/>
</dbReference>
<gene>
    <name evidence="8" type="primary">idnD_2</name>
    <name evidence="8" type="ORF">LMG27177_06227</name>
</gene>
<dbReference type="PANTHER" id="PTHR43161">
    <property type="entry name" value="SORBITOL DEHYDROGENASE"/>
    <property type="match status" value="1"/>
</dbReference>
<comment type="similarity">
    <text evidence="2 6">Belongs to the zinc-containing alcohol dehydrogenase family.</text>
</comment>
<protein>
    <submittedName>
        <fullName evidence="8">L-idonate 5-dehydrogenase (NAD(P)(+))</fullName>
        <ecNumber evidence="8">1.1.1.264</ecNumber>
    </submittedName>
</protein>
<dbReference type="SUPFAM" id="SSF51735">
    <property type="entry name" value="NAD(P)-binding Rossmann-fold domains"/>
    <property type="match status" value="1"/>
</dbReference>
<keyword evidence="4 6" id="KW-0862">Zinc</keyword>
<dbReference type="InterPro" id="IPR011032">
    <property type="entry name" value="GroES-like_sf"/>
</dbReference>
<dbReference type="InterPro" id="IPR013154">
    <property type="entry name" value="ADH-like_N"/>
</dbReference>
<dbReference type="InterPro" id="IPR036291">
    <property type="entry name" value="NAD(P)-bd_dom_sf"/>
</dbReference>
<feature type="domain" description="Enoyl reductase (ER)" evidence="7">
    <location>
        <begin position="8"/>
        <end position="344"/>
    </location>
</feature>
<dbReference type="Proteomes" id="UP000494252">
    <property type="component" value="Unassembled WGS sequence"/>
</dbReference>
<evidence type="ECO:0000256" key="5">
    <source>
        <dbReference type="ARBA" id="ARBA00023002"/>
    </source>
</evidence>
<evidence type="ECO:0000256" key="4">
    <source>
        <dbReference type="ARBA" id="ARBA00022833"/>
    </source>
</evidence>
<evidence type="ECO:0000259" key="7">
    <source>
        <dbReference type="SMART" id="SM00829"/>
    </source>
</evidence>
<dbReference type="Gene3D" id="3.90.180.10">
    <property type="entry name" value="Medium-chain alcohol dehydrogenases, catalytic domain"/>
    <property type="match status" value="1"/>
</dbReference>
<evidence type="ECO:0000256" key="2">
    <source>
        <dbReference type="ARBA" id="ARBA00008072"/>
    </source>
</evidence>
<dbReference type="CDD" id="cd08232">
    <property type="entry name" value="idonate-5-DH"/>
    <property type="match status" value="1"/>
</dbReference>
<dbReference type="RefSeq" id="WP_175165337.1">
    <property type="nucleotide sequence ID" value="NZ_CADIKI010000024.1"/>
</dbReference>
<accession>A0A6J5GU27</accession>
<sequence length="347" mass="36743">MLAAVCHGKKDLRIEDVEDRVLAPNEVRARVAFGGICGSDMHYFHRGAVGDFAVREPLTLGHEISGVVVEVGADVKGLKPGTKAALDPSRPCLKCEYCRQGRMNLCSNMYFLGSAGRFPHVQGGFAQHLVLHEDQIIPVPDNTDLLALSCAEPLSVGLHAVARAGNLVGKRVIVTGSGPIGLLTMRAAKYAGAAEIVATDVEDPPLEVARTKMGAARAVNIAQDPEGLQQYESVGGYFDVAFEASGSPAALASLFKMVRRGGRIVQLGMLPPGATPIPVNMLQSREIDLVGAFRANGEFRLAVDLIVSGAIDVSPILSGTYPLADATTAFELAGDRTKVVKLHLELN</sequence>
<dbReference type="SUPFAM" id="SSF50129">
    <property type="entry name" value="GroES-like"/>
    <property type="match status" value="1"/>
</dbReference>
<dbReference type="SMART" id="SM00829">
    <property type="entry name" value="PKS_ER"/>
    <property type="match status" value="1"/>
</dbReference>
<comment type="cofactor">
    <cofactor evidence="1 6">
        <name>Zn(2+)</name>
        <dbReference type="ChEBI" id="CHEBI:29105"/>
    </cofactor>
</comment>
<dbReference type="PROSITE" id="PS00059">
    <property type="entry name" value="ADH_ZINC"/>
    <property type="match status" value="1"/>
</dbReference>
<dbReference type="InterPro" id="IPR013149">
    <property type="entry name" value="ADH-like_C"/>
</dbReference>
<dbReference type="AlphaFoldDB" id="A0A6J5GU27"/>
<proteinExistence type="inferred from homology"/>
<evidence type="ECO:0000313" key="8">
    <source>
        <dbReference type="EMBL" id="CAB3807042.1"/>
    </source>
</evidence>
<name>A0A6J5GU27_9BURK</name>
<evidence type="ECO:0000256" key="1">
    <source>
        <dbReference type="ARBA" id="ARBA00001947"/>
    </source>
</evidence>
<keyword evidence="9" id="KW-1185">Reference proteome</keyword>
<evidence type="ECO:0000256" key="3">
    <source>
        <dbReference type="ARBA" id="ARBA00022723"/>
    </source>
</evidence>